<dbReference type="InterPro" id="IPR019531">
    <property type="entry name" value="Pmp4"/>
</dbReference>
<dbReference type="PANTHER" id="PTHR15460">
    <property type="entry name" value="PEROXISOMAL MEMBRANE PROTEIN 4"/>
    <property type="match status" value="1"/>
</dbReference>
<dbReference type="STRING" id="65357.A0A024G693"/>
<organism evidence="1 2">
    <name type="scientific">Albugo candida</name>
    <dbReference type="NCBI Taxonomy" id="65357"/>
    <lineage>
        <taxon>Eukaryota</taxon>
        <taxon>Sar</taxon>
        <taxon>Stramenopiles</taxon>
        <taxon>Oomycota</taxon>
        <taxon>Peronosporomycetes</taxon>
        <taxon>Albuginales</taxon>
        <taxon>Albuginaceae</taxon>
        <taxon>Albugo</taxon>
    </lineage>
</organism>
<gene>
    <name evidence="1" type="ORF">BN9_028570</name>
</gene>
<evidence type="ECO:0000313" key="2">
    <source>
        <dbReference type="Proteomes" id="UP000053237"/>
    </source>
</evidence>
<keyword evidence="2" id="KW-1185">Reference proteome</keyword>
<dbReference type="PANTHER" id="PTHR15460:SF3">
    <property type="entry name" value="PEROXISOMAL MEMBRANE PROTEIN 4"/>
    <property type="match status" value="1"/>
</dbReference>
<protein>
    <recommendedName>
        <fullName evidence="3">Peroxisomal membrane protein 4</fullName>
    </recommendedName>
</protein>
<dbReference type="Pfam" id="PF02466">
    <property type="entry name" value="Tim17"/>
    <property type="match status" value="1"/>
</dbReference>
<dbReference type="EMBL" id="CAIX01000028">
    <property type="protein sequence ID" value="CCI42073.1"/>
    <property type="molecule type" value="Genomic_DNA"/>
</dbReference>
<dbReference type="GO" id="GO:0005778">
    <property type="term" value="C:peroxisomal membrane"/>
    <property type="evidence" value="ECO:0007669"/>
    <property type="project" value="TreeGrafter"/>
</dbReference>
<dbReference type="InParanoid" id="A0A024G693"/>
<sequence>MLDNDIQSILRGIRNGAAYGTKIRAPHAFVMILLFNKGSIQSKLRRIIGLTYEHTKNLALFVGLYKSTLVLLKKISKTQQKDIGLPVQHWHAAVAGFLGGYFVWGKYTSVNNQVVMYLLVRNIYAAFRLLAARNIAPFNIFSLKSHFPLIASVSWAIAMWIFEFEESVLQESLKISMEFLYRESSQPSRRINDYLPTPATALILALKWLGV</sequence>
<comment type="caution">
    <text evidence="1">The sequence shown here is derived from an EMBL/GenBank/DDBJ whole genome shotgun (WGS) entry which is preliminary data.</text>
</comment>
<dbReference type="Proteomes" id="UP000053237">
    <property type="component" value="Unassembled WGS sequence"/>
</dbReference>
<dbReference type="OrthoDB" id="39659at2759"/>
<dbReference type="AlphaFoldDB" id="A0A024G693"/>
<name>A0A024G693_9STRA</name>
<evidence type="ECO:0008006" key="3">
    <source>
        <dbReference type="Google" id="ProtNLM"/>
    </source>
</evidence>
<reference evidence="1 2" key="1">
    <citation type="submission" date="2012-05" db="EMBL/GenBank/DDBJ databases">
        <title>Recombination and specialization in a pathogen metapopulation.</title>
        <authorList>
            <person name="Gardiner A."/>
            <person name="Kemen E."/>
            <person name="Schultz-Larsen T."/>
            <person name="MacLean D."/>
            <person name="Van Oosterhout C."/>
            <person name="Jones J.D.G."/>
        </authorList>
    </citation>
    <scope>NUCLEOTIDE SEQUENCE [LARGE SCALE GENOMIC DNA]</scope>
    <source>
        <strain evidence="1 2">Ac Nc2</strain>
    </source>
</reference>
<accession>A0A024G693</accession>
<evidence type="ECO:0000313" key="1">
    <source>
        <dbReference type="EMBL" id="CCI42073.1"/>
    </source>
</evidence>
<proteinExistence type="predicted"/>